<keyword evidence="1" id="KW-0732">Signal</keyword>
<keyword evidence="3" id="KW-1185">Reference proteome</keyword>
<protein>
    <recommendedName>
        <fullName evidence="4">DUF1579 domain-containing protein</fullName>
    </recommendedName>
</protein>
<evidence type="ECO:0008006" key="4">
    <source>
        <dbReference type="Google" id="ProtNLM"/>
    </source>
</evidence>
<reference evidence="2 3" key="1">
    <citation type="submission" date="2018-10" db="EMBL/GenBank/DDBJ databases">
        <title>Rhizobium etli, R. leguminosarum and a new Rhizobium genospecies from Phaseolus dumosus.</title>
        <authorList>
            <person name="Ramirez-Puebla S.T."/>
            <person name="Rogel-Hernandez M.A."/>
            <person name="Guerrero G."/>
            <person name="Ormeno-Orrillo E."/>
            <person name="Martinez-Romero J.C."/>
            <person name="Negrete-Yankelevich S."/>
            <person name="Martinez-Romero E."/>
        </authorList>
    </citation>
    <scope>NUCLEOTIDE SEQUENCE [LARGE SCALE GENOMIC DNA]</scope>
    <source>
        <strain evidence="2 3">CCGE525</strain>
        <plasmid evidence="3">prccge525c</plasmid>
    </source>
</reference>
<evidence type="ECO:0000313" key="2">
    <source>
        <dbReference type="EMBL" id="AYG61663.1"/>
    </source>
</evidence>
<keyword evidence="2" id="KW-0614">Plasmid</keyword>
<gene>
    <name evidence="2" type="ORF">CCGE525_22465</name>
</gene>
<dbReference type="RefSeq" id="WP_120706607.1">
    <property type="nucleotide sequence ID" value="NZ_CP032695.1"/>
</dbReference>
<dbReference type="AlphaFoldDB" id="A0A387FTA4"/>
<dbReference type="EMBL" id="CP032695">
    <property type="protein sequence ID" value="AYG61663.1"/>
    <property type="molecule type" value="Genomic_DNA"/>
</dbReference>
<accession>A0A387FTA4</accession>
<organism evidence="2 3">
    <name type="scientific">Rhizobium jaguaris</name>
    <dbReference type="NCBI Taxonomy" id="1312183"/>
    <lineage>
        <taxon>Bacteria</taxon>
        <taxon>Pseudomonadati</taxon>
        <taxon>Pseudomonadota</taxon>
        <taxon>Alphaproteobacteria</taxon>
        <taxon>Hyphomicrobiales</taxon>
        <taxon>Rhizobiaceae</taxon>
        <taxon>Rhizobium/Agrobacterium group</taxon>
        <taxon>Rhizobium</taxon>
    </lineage>
</organism>
<dbReference type="Proteomes" id="UP000282195">
    <property type="component" value="Plasmid pRCCGE525c"/>
</dbReference>
<evidence type="ECO:0000256" key="1">
    <source>
        <dbReference type="SAM" id="SignalP"/>
    </source>
</evidence>
<proteinExistence type="predicted"/>
<name>A0A387FTA4_9HYPH</name>
<evidence type="ECO:0000313" key="3">
    <source>
        <dbReference type="Proteomes" id="UP000282195"/>
    </source>
</evidence>
<sequence length="168" mass="17774">MSCFARLLLILLFGLFPSLAAADESNFLQSLQGKWTGKGTVIRRIGTSPINVACTFALAAAGPSLSMRGNCRGLLVVNRAISADLRVNGTRYSGVYVGPAGGRSGLSGKRQGNTIDLAVHWAQEVNGNRSANMTIQQVGGNSLNLRTIDRDPTTGKSVVTSDIALRRL</sequence>
<dbReference type="KEGG" id="rjg:CCGE525_22465"/>
<feature type="chain" id="PRO_5017390915" description="DUF1579 domain-containing protein" evidence="1">
    <location>
        <begin position="23"/>
        <end position="168"/>
    </location>
</feature>
<feature type="signal peptide" evidence="1">
    <location>
        <begin position="1"/>
        <end position="22"/>
    </location>
</feature>
<geneLocation type="plasmid" evidence="3">
    <name>prccge525c</name>
</geneLocation>
<dbReference type="OrthoDB" id="7889051at2"/>